<protein>
    <submittedName>
        <fullName evidence="1">Amidohydrolase</fullName>
    </submittedName>
</protein>
<proteinExistence type="predicted"/>
<organism evidence="1 2">
    <name type="scientific">Metabacillus malikii</name>
    <dbReference type="NCBI Taxonomy" id="1504265"/>
    <lineage>
        <taxon>Bacteria</taxon>
        <taxon>Bacillati</taxon>
        <taxon>Bacillota</taxon>
        <taxon>Bacilli</taxon>
        <taxon>Bacillales</taxon>
        <taxon>Bacillaceae</taxon>
        <taxon>Metabacillus</taxon>
    </lineage>
</organism>
<sequence length="61" mass="7086">MLQVAIFDEEHEKDLENEMNNFLAKLGDNQVKSIKYSVALTIDEDGEQIFCYSALILYQEK</sequence>
<comment type="caution">
    <text evidence="1">The sequence shown here is derived from an EMBL/GenBank/DDBJ whole genome shotgun (WGS) entry which is preliminary data.</text>
</comment>
<name>A0ABT9ZFX1_9BACI</name>
<gene>
    <name evidence="1" type="ORF">J2S19_002435</name>
</gene>
<dbReference type="Proteomes" id="UP001234495">
    <property type="component" value="Unassembled WGS sequence"/>
</dbReference>
<dbReference type="Pfam" id="PF10957">
    <property type="entry name" value="Spore_Cse60"/>
    <property type="match status" value="1"/>
</dbReference>
<keyword evidence="2" id="KW-1185">Reference proteome</keyword>
<reference evidence="1 2" key="1">
    <citation type="submission" date="2023-07" db="EMBL/GenBank/DDBJ databases">
        <title>Genomic Encyclopedia of Type Strains, Phase IV (KMG-IV): sequencing the most valuable type-strain genomes for metagenomic binning, comparative biology and taxonomic classification.</title>
        <authorList>
            <person name="Goeker M."/>
        </authorList>
    </citation>
    <scope>NUCLEOTIDE SEQUENCE [LARGE SCALE GENOMIC DNA]</scope>
    <source>
        <strain evidence="1 2">DSM 29005</strain>
    </source>
</reference>
<evidence type="ECO:0000313" key="1">
    <source>
        <dbReference type="EMBL" id="MDQ0231173.1"/>
    </source>
</evidence>
<dbReference type="RefSeq" id="WP_307341655.1">
    <property type="nucleotide sequence ID" value="NZ_JAUSUD010000010.1"/>
</dbReference>
<accession>A0ABT9ZFX1</accession>
<dbReference type="InterPro" id="IPR020296">
    <property type="entry name" value="Spore_Cse60"/>
</dbReference>
<evidence type="ECO:0000313" key="2">
    <source>
        <dbReference type="Proteomes" id="UP001234495"/>
    </source>
</evidence>
<dbReference type="EMBL" id="JAUSUD010000010">
    <property type="protein sequence ID" value="MDQ0231173.1"/>
    <property type="molecule type" value="Genomic_DNA"/>
</dbReference>